<dbReference type="CDD" id="cd06529">
    <property type="entry name" value="S24_LexA-like"/>
    <property type="match status" value="1"/>
</dbReference>
<dbReference type="SUPFAM" id="SSF51306">
    <property type="entry name" value="LexA/Signal peptidase"/>
    <property type="match status" value="1"/>
</dbReference>
<dbReference type="EMBL" id="JAKKDL010000013">
    <property type="protein sequence ID" value="MCF7530316.1"/>
    <property type="molecule type" value="Genomic_DNA"/>
</dbReference>
<dbReference type="Proteomes" id="UP001201397">
    <property type="component" value="Unassembled WGS sequence"/>
</dbReference>
<proteinExistence type="predicted"/>
<dbReference type="InterPro" id="IPR036286">
    <property type="entry name" value="LexA/Signal_pep-like_sf"/>
</dbReference>
<dbReference type="InterPro" id="IPR039418">
    <property type="entry name" value="LexA-like"/>
</dbReference>
<evidence type="ECO:0000313" key="2">
    <source>
        <dbReference type="Proteomes" id="UP001201397"/>
    </source>
</evidence>
<dbReference type="RefSeq" id="WP_237093185.1">
    <property type="nucleotide sequence ID" value="NZ_JAKKDL010000013.1"/>
</dbReference>
<protein>
    <submittedName>
        <fullName evidence="1">S24 family peptidase</fullName>
    </submittedName>
</protein>
<gene>
    <name evidence="1" type="ORF">L4H06_08775</name>
</gene>
<comment type="caution">
    <text evidence="1">The sequence shown here is derived from an EMBL/GenBank/DDBJ whole genome shotgun (WGS) entry which is preliminary data.</text>
</comment>
<name>A0AAW5APE5_9NEIS</name>
<organism evidence="1 2">
    <name type="scientific">Neisseria lisongii</name>
    <dbReference type="NCBI Taxonomy" id="2912188"/>
    <lineage>
        <taxon>Bacteria</taxon>
        <taxon>Pseudomonadati</taxon>
        <taxon>Pseudomonadota</taxon>
        <taxon>Betaproteobacteria</taxon>
        <taxon>Neisseriales</taxon>
        <taxon>Neisseriaceae</taxon>
        <taxon>Neisseria</taxon>
    </lineage>
</organism>
<accession>A0AAW5APE5</accession>
<sequence>MKQAVFSTPALPVADFCGVSLHTYTLESDCMLPTFHVGDTVGLRPCGGFIGEGVYLLQSLDTGAILLRRVCLSLKGLRLVCDNPIYRDIDLRTEELYRHFRFIGKTALQCRFFEQVEAVQ</sequence>
<reference evidence="1" key="1">
    <citation type="submission" date="2022-01" db="EMBL/GenBank/DDBJ databases">
        <title>Neisseria sp. ZJ104.</title>
        <authorList>
            <person name="Yang C."/>
        </authorList>
    </citation>
    <scope>NUCLEOTIDE SEQUENCE</scope>
    <source>
        <strain evidence="1">ZJ104</strain>
    </source>
</reference>
<dbReference type="AlphaFoldDB" id="A0AAW5APE5"/>
<evidence type="ECO:0000313" key="1">
    <source>
        <dbReference type="EMBL" id="MCF7530316.1"/>
    </source>
</evidence>